<reference evidence="3" key="2">
    <citation type="submission" date="2017-11" db="EMBL/GenBank/DDBJ databases">
        <authorList>
            <person name="Das S.K."/>
        </authorList>
    </citation>
    <scope>NUCLEOTIDE SEQUENCE</scope>
    <source>
        <strain evidence="3">S4-41</strain>
    </source>
</reference>
<comment type="caution">
    <text evidence="3">The sequence shown here is derived from an EMBL/GenBank/DDBJ whole genome shotgun (WGS) entry which is preliminary data.</text>
</comment>
<evidence type="ECO:0000313" key="4">
    <source>
        <dbReference type="Proteomes" id="UP001162135"/>
    </source>
</evidence>
<dbReference type="Proteomes" id="UP001162135">
    <property type="component" value="Unassembled WGS sequence"/>
</dbReference>
<accession>A0ABT6I9L9</accession>
<keyword evidence="2" id="KW-0732">Signal</keyword>
<reference evidence="3" key="1">
    <citation type="journal article" date="2015" name="Antonie Van Leeuwenhoek">
        <title>Comparative 16S rRNA signatures and multilocus sequence analysis for the genus Salinicola and description of Salinicola acroporae sp. nov., isolated from coral Acropora digitifera.</title>
        <authorList>
            <person name="Lepcha R.T."/>
            <person name="Poddar A."/>
            <person name="Schumann P."/>
            <person name="Das S.K."/>
        </authorList>
    </citation>
    <scope>NUCLEOTIDE SEQUENCE</scope>
    <source>
        <strain evidence="3">S4-41</strain>
    </source>
</reference>
<gene>
    <name evidence="3" type="ORF">CUR86_19625</name>
</gene>
<feature type="compositionally biased region" description="Low complexity" evidence="1">
    <location>
        <begin position="86"/>
        <end position="100"/>
    </location>
</feature>
<sequence>MATQWMRNAGLGLVLSTAMFAGGAVAQDKTSDQPNVNKQEGAQTNEQEPAHETETQAEGAPNSPRRVSISPCKKTKVARNFEAIRSTRTTPRTTTPMSSRGEIPSSCESICSARAMRNTT</sequence>
<evidence type="ECO:0000313" key="3">
    <source>
        <dbReference type="EMBL" id="MDH4574405.1"/>
    </source>
</evidence>
<feature type="signal peptide" evidence="2">
    <location>
        <begin position="1"/>
        <end position="26"/>
    </location>
</feature>
<feature type="chain" id="PRO_5047373489" evidence="2">
    <location>
        <begin position="27"/>
        <end position="120"/>
    </location>
</feature>
<protein>
    <submittedName>
        <fullName evidence="3">Uncharacterized protein</fullName>
    </submittedName>
</protein>
<evidence type="ECO:0000256" key="1">
    <source>
        <dbReference type="SAM" id="MobiDB-lite"/>
    </source>
</evidence>
<proteinExistence type="predicted"/>
<keyword evidence="4" id="KW-1185">Reference proteome</keyword>
<feature type="region of interest" description="Disordered" evidence="1">
    <location>
        <begin position="26"/>
        <end position="120"/>
    </location>
</feature>
<evidence type="ECO:0000256" key="2">
    <source>
        <dbReference type="SAM" id="SignalP"/>
    </source>
</evidence>
<organism evidence="3 4">
    <name type="scientific">Salinicola acroporae</name>
    <dbReference type="NCBI Taxonomy" id="1541440"/>
    <lineage>
        <taxon>Bacteria</taxon>
        <taxon>Pseudomonadati</taxon>
        <taxon>Pseudomonadota</taxon>
        <taxon>Gammaproteobacteria</taxon>
        <taxon>Oceanospirillales</taxon>
        <taxon>Halomonadaceae</taxon>
        <taxon>Salinicola</taxon>
    </lineage>
</organism>
<name>A0ABT6I9L9_9GAMM</name>
<feature type="compositionally biased region" description="Polar residues" evidence="1">
    <location>
        <begin position="32"/>
        <end position="47"/>
    </location>
</feature>
<dbReference type="EMBL" id="PGFS01000001">
    <property type="protein sequence ID" value="MDH4574405.1"/>
    <property type="molecule type" value="Genomic_DNA"/>
</dbReference>